<gene>
    <name evidence="4" type="ORF">G8759_15575</name>
</gene>
<keyword evidence="2" id="KW-0732">Signal</keyword>
<feature type="chain" id="PRO_5026237518" evidence="2">
    <location>
        <begin position="21"/>
        <end position="286"/>
    </location>
</feature>
<keyword evidence="5" id="KW-1185">Reference proteome</keyword>
<evidence type="ECO:0000256" key="1">
    <source>
        <dbReference type="SAM" id="MobiDB-lite"/>
    </source>
</evidence>
<dbReference type="InterPro" id="IPR025665">
    <property type="entry name" value="Beta-barrel_OMP_2"/>
</dbReference>
<feature type="region of interest" description="Disordered" evidence="1">
    <location>
        <begin position="18"/>
        <end position="108"/>
    </location>
</feature>
<dbReference type="Pfam" id="PF13568">
    <property type="entry name" value="OMP_b-brl_2"/>
    <property type="match status" value="1"/>
</dbReference>
<sequence length="286" mass="30219">MKTQLTLLASCLLGAGLVNGQSTTNTTSTTTTSTYNAAPVTDTTRTTGTTYSASPTTMSTDSTSNMNRAGSNSTVPTTNSYNQTTTTTTTTTAAPYDPANAVSSQKSDKDRWKAGKFGIYAGVNLSRFVHEVTPDNAYRAGWQAGIYGRSGGTFFGQLGLEYRNSTTNLIRTGQGTTPGSVSNEVRGQIDQHFLAIPAYVGVRIGSALGLRLQIGAEFASLVAVGNNNFKLGADDLNRTILNGLAGAGINLGPLTLDAVYNLGLQNVFDNADTKRRIFAFNLGFRF</sequence>
<feature type="compositionally biased region" description="Low complexity" evidence="1">
    <location>
        <begin position="22"/>
        <end position="34"/>
    </location>
</feature>
<protein>
    <submittedName>
        <fullName evidence="4">PorT family protein</fullName>
    </submittedName>
</protein>
<dbReference type="Proteomes" id="UP000501802">
    <property type="component" value="Chromosome"/>
</dbReference>
<evidence type="ECO:0000259" key="3">
    <source>
        <dbReference type="Pfam" id="PF13568"/>
    </source>
</evidence>
<feature type="compositionally biased region" description="Polar residues" evidence="1">
    <location>
        <begin position="65"/>
        <end position="83"/>
    </location>
</feature>
<evidence type="ECO:0000256" key="2">
    <source>
        <dbReference type="SAM" id="SignalP"/>
    </source>
</evidence>
<organism evidence="4 5">
    <name type="scientific">Spirosoma aureum</name>
    <dbReference type="NCBI Taxonomy" id="2692134"/>
    <lineage>
        <taxon>Bacteria</taxon>
        <taxon>Pseudomonadati</taxon>
        <taxon>Bacteroidota</taxon>
        <taxon>Cytophagia</taxon>
        <taxon>Cytophagales</taxon>
        <taxon>Cytophagaceae</taxon>
        <taxon>Spirosoma</taxon>
    </lineage>
</organism>
<feature type="signal peptide" evidence="2">
    <location>
        <begin position="1"/>
        <end position="20"/>
    </location>
</feature>
<name>A0A6G9ANK8_9BACT</name>
<feature type="compositionally biased region" description="Low complexity" evidence="1">
    <location>
        <begin position="41"/>
        <end position="64"/>
    </location>
</feature>
<evidence type="ECO:0000313" key="5">
    <source>
        <dbReference type="Proteomes" id="UP000501802"/>
    </source>
</evidence>
<feature type="domain" description="Outer membrane protein beta-barrel" evidence="3">
    <location>
        <begin position="114"/>
        <end position="269"/>
    </location>
</feature>
<dbReference type="EMBL" id="CP050063">
    <property type="protein sequence ID" value="QIP13929.1"/>
    <property type="molecule type" value="Genomic_DNA"/>
</dbReference>
<dbReference type="RefSeq" id="WP_167209487.1">
    <property type="nucleotide sequence ID" value="NZ_CP050063.1"/>
</dbReference>
<dbReference type="KEGG" id="spib:G8759_15575"/>
<proteinExistence type="predicted"/>
<accession>A0A6G9ANK8</accession>
<evidence type="ECO:0000313" key="4">
    <source>
        <dbReference type="EMBL" id="QIP13929.1"/>
    </source>
</evidence>
<dbReference type="AlphaFoldDB" id="A0A6G9ANK8"/>
<reference evidence="4 5" key="1">
    <citation type="submission" date="2020-03" db="EMBL/GenBank/DDBJ databases">
        <authorList>
            <person name="Kim M.K."/>
        </authorList>
    </citation>
    <scope>NUCLEOTIDE SEQUENCE [LARGE SCALE GENOMIC DNA]</scope>
    <source>
        <strain evidence="4 5">BT328</strain>
    </source>
</reference>